<keyword evidence="2" id="KW-0472">Membrane</keyword>
<dbReference type="Proteomes" id="UP000800035">
    <property type="component" value="Unassembled WGS sequence"/>
</dbReference>
<dbReference type="OrthoDB" id="3775368at2759"/>
<evidence type="ECO:0000313" key="3">
    <source>
        <dbReference type="EMBL" id="KAF1950782.1"/>
    </source>
</evidence>
<keyword evidence="2" id="KW-0812">Transmembrane</keyword>
<keyword evidence="4" id="KW-1185">Reference proteome</keyword>
<dbReference type="AlphaFoldDB" id="A0A6A5TGL5"/>
<evidence type="ECO:0000313" key="4">
    <source>
        <dbReference type="Proteomes" id="UP000800035"/>
    </source>
</evidence>
<protein>
    <submittedName>
        <fullName evidence="3">Uncharacterized protein</fullName>
    </submittedName>
</protein>
<name>A0A6A5TGL5_9PLEO</name>
<keyword evidence="2" id="KW-1133">Transmembrane helix</keyword>
<feature type="region of interest" description="Disordered" evidence="1">
    <location>
        <begin position="77"/>
        <end position="98"/>
    </location>
</feature>
<accession>A0A6A5TGL5</accession>
<feature type="transmembrane region" description="Helical" evidence="2">
    <location>
        <begin position="6"/>
        <end position="26"/>
    </location>
</feature>
<gene>
    <name evidence="3" type="ORF">CC80DRAFT_496513</name>
</gene>
<proteinExistence type="predicted"/>
<reference evidence="3" key="1">
    <citation type="journal article" date="2020" name="Stud. Mycol.">
        <title>101 Dothideomycetes genomes: a test case for predicting lifestyles and emergence of pathogens.</title>
        <authorList>
            <person name="Haridas S."/>
            <person name="Albert R."/>
            <person name="Binder M."/>
            <person name="Bloem J."/>
            <person name="Labutti K."/>
            <person name="Salamov A."/>
            <person name="Andreopoulos B."/>
            <person name="Baker S."/>
            <person name="Barry K."/>
            <person name="Bills G."/>
            <person name="Bluhm B."/>
            <person name="Cannon C."/>
            <person name="Castanera R."/>
            <person name="Culley D."/>
            <person name="Daum C."/>
            <person name="Ezra D."/>
            <person name="Gonzalez J."/>
            <person name="Henrissat B."/>
            <person name="Kuo A."/>
            <person name="Liang C."/>
            <person name="Lipzen A."/>
            <person name="Lutzoni F."/>
            <person name="Magnuson J."/>
            <person name="Mondo S."/>
            <person name="Nolan M."/>
            <person name="Ohm R."/>
            <person name="Pangilinan J."/>
            <person name="Park H.-J."/>
            <person name="Ramirez L."/>
            <person name="Alfaro M."/>
            <person name="Sun H."/>
            <person name="Tritt A."/>
            <person name="Yoshinaga Y."/>
            <person name="Zwiers L.-H."/>
            <person name="Turgeon B."/>
            <person name="Goodwin S."/>
            <person name="Spatafora J."/>
            <person name="Crous P."/>
            <person name="Grigoriev I."/>
        </authorList>
    </citation>
    <scope>NUCLEOTIDE SEQUENCE</scope>
    <source>
        <strain evidence="3">CBS 675.92</strain>
    </source>
</reference>
<dbReference type="EMBL" id="ML977022">
    <property type="protein sequence ID" value="KAF1950782.1"/>
    <property type="molecule type" value="Genomic_DNA"/>
</dbReference>
<evidence type="ECO:0000256" key="2">
    <source>
        <dbReference type="SAM" id="Phobius"/>
    </source>
</evidence>
<sequence length="98" mass="11269">MPLNSESIIGLITLLVACPPTLYWLYKLATRSSIHQESYLPLHCDYGSHRQPSEVRLQRHETWSCYTNIVMRSTDCRQKSMTDGGEMPTLQEGYNTSM</sequence>
<organism evidence="3 4">
    <name type="scientific">Byssothecium circinans</name>
    <dbReference type="NCBI Taxonomy" id="147558"/>
    <lineage>
        <taxon>Eukaryota</taxon>
        <taxon>Fungi</taxon>
        <taxon>Dikarya</taxon>
        <taxon>Ascomycota</taxon>
        <taxon>Pezizomycotina</taxon>
        <taxon>Dothideomycetes</taxon>
        <taxon>Pleosporomycetidae</taxon>
        <taxon>Pleosporales</taxon>
        <taxon>Massarineae</taxon>
        <taxon>Massarinaceae</taxon>
        <taxon>Byssothecium</taxon>
    </lineage>
</organism>
<evidence type="ECO:0000256" key="1">
    <source>
        <dbReference type="SAM" id="MobiDB-lite"/>
    </source>
</evidence>